<sequence length="95" mass="11180">MPRLQDMNLKTTDVGDFREVLKTEDSLDTALSEGFGKFQTDWKETGRKKRRRADVEEDDGLKQQTMDDEKTLLDVEDNAKDFWSNLKKISFEKYI</sequence>
<protein>
    <submittedName>
        <fullName evidence="2">Uncharacterized protein</fullName>
    </submittedName>
</protein>
<dbReference type="Proteomes" id="UP000827892">
    <property type="component" value="Chromosome X"/>
</dbReference>
<reference evidence="1 3" key="2">
    <citation type="submission" date="2022-05" db="EMBL/GenBank/DDBJ databases">
        <title>Chromosome-level reference genomes for two strains of Caenorhabditis briggsae: an improved platform for comparative genomics.</title>
        <authorList>
            <person name="Stevens L."/>
            <person name="Andersen E.C."/>
        </authorList>
    </citation>
    <scope>NUCLEOTIDE SEQUENCE [LARGE SCALE GENOMIC DNA]</scope>
    <source>
        <strain evidence="1">QX1410_ONT</strain>
        <tissue evidence="1">Whole-organism</tissue>
    </source>
</reference>
<keyword evidence="4" id="KW-1185">Reference proteome</keyword>
<reference evidence="2 4" key="1">
    <citation type="submission" date="2022-04" db="EMBL/GenBank/DDBJ databases">
        <title>Chromosome-level reference genomes for two strains of Caenorhabditis briggsae: an improved platform for comparative genomics.</title>
        <authorList>
            <person name="Stevens L."/>
            <person name="Andersen E."/>
        </authorList>
    </citation>
    <scope>NUCLEOTIDE SEQUENCE [LARGE SCALE GENOMIC DNA]</scope>
    <source>
        <strain evidence="2">VX34</strain>
        <tissue evidence="2">Whole-organism</tissue>
    </source>
</reference>
<gene>
    <name evidence="1" type="ORF">L3Y34_010822</name>
    <name evidence="2" type="ORF">L5515_016708</name>
</gene>
<proteinExistence type="predicted"/>
<organism evidence="2 4">
    <name type="scientific">Caenorhabditis briggsae</name>
    <dbReference type="NCBI Taxonomy" id="6238"/>
    <lineage>
        <taxon>Eukaryota</taxon>
        <taxon>Metazoa</taxon>
        <taxon>Ecdysozoa</taxon>
        <taxon>Nematoda</taxon>
        <taxon>Chromadorea</taxon>
        <taxon>Rhabditida</taxon>
        <taxon>Rhabditina</taxon>
        <taxon>Rhabditomorpha</taxon>
        <taxon>Rhabditoidea</taxon>
        <taxon>Rhabditidae</taxon>
        <taxon>Peloderinae</taxon>
        <taxon>Caenorhabditis</taxon>
    </lineage>
</organism>
<dbReference type="Proteomes" id="UP000829354">
    <property type="component" value="Chromosome X"/>
</dbReference>
<evidence type="ECO:0000313" key="4">
    <source>
        <dbReference type="Proteomes" id="UP000829354"/>
    </source>
</evidence>
<evidence type="ECO:0000313" key="1">
    <source>
        <dbReference type="EMBL" id="ULT80517.1"/>
    </source>
</evidence>
<accession>A0AAE9FBE5</accession>
<name>A0AAE9FBE5_CAEBR</name>
<dbReference type="EMBL" id="CP090896">
    <property type="protein sequence ID" value="ULT80517.1"/>
    <property type="molecule type" value="Genomic_DNA"/>
</dbReference>
<dbReference type="EMBL" id="CP092625">
    <property type="protein sequence ID" value="UMM39820.1"/>
    <property type="molecule type" value="Genomic_DNA"/>
</dbReference>
<evidence type="ECO:0000313" key="2">
    <source>
        <dbReference type="EMBL" id="UMM39820.1"/>
    </source>
</evidence>
<evidence type="ECO:0000313" key="3">
    <source>
        <dbReference type="Proteomes" id="UP000827892"/>
    </source>
</evidence>
<dbReference type="AlphaFoldDB" id="A0AAE9FBE5"/>